<dbReference type="EMBL" id="FMAI01000007">
    <property type="protein sequence ID" value="SCB38538.1"/>
    <property type="molecule type" value="Genomic_DNA"/>
</dbReference>
<dbReference type="AlphaFoldDB" id="A0A1C3WF74"/>
<name>A0A1C3WF74_9BRAD</name>
<evidence type="ECO:0000256" key="1">
    <source>
        <dbReference type="SAM" id="MobiDB-lite"/>
    </source>
</evidence>
<dbReference type="Proteomes" id="UP000199184">
    <property type="component" value="Unassembled WGS sequence"/>
</dbReference>
<evidence type="ECO:0000313" key="3">
    <source>
        <dbReference type="Proteomes" id="UP000199184"/>
    </source>
</evidence>
<gene>
    <name evidence="2" type="ORF">GA0061098_1007292</name>
</gene>
<reference evidence="3" key="1">
    <citation type="submission" date="2016-08" db="EMBL/GenBank/DDBJ databases">
        <authorList>
            <person name="Varghese N."/>
            <person name="Submissions Spin"/>
        </authorList>
    </citation>
    <scope>NUCLEOTIDE SEQUENCE [LARGE SCALE GENOMIC DNA]</scope>
    <source>
        <strain evidence="3">ERR11</strain>
    </source>
</reference>
<proteinExistence type="predicted"/>
<protein>
    <submittedName>
        <fullName evidence="2">Uncharacterized protein</fullName>
    </submittedName>
</protein>
<feature type="region of interest" description="Disordered" evidence="1">
    <location>
        <begin position="1"/>
        <end position="26"/>
    </location>
</feature>
<sequence length="54" mass="6002">MGANRLPAFPAPSFNEGEAMKQSSGEQAARMRTFVCTSKANIECFRKYHPRPSP</sequence>
<evidence type="ECO:0000313" key="2">
    <source>
        <dbReference type="EMBL" id="SCB38538.1"/>
    </source>
</evidence>
<keyword evidence="3" id="KW-1185">Reference proteome</keyword>
<accession>A0A1C3WF74</accession>
<organism evidence="2 3">
    <name type="scientific">Bradyrhizobium shewense</name>
    <dbReference type="NCBI Taxonomy" id="1761772"/>
    <lineage>
        <taxon>Bacteria</taxon>
        <taxon>Pseudomonadati</taxon>
        <taxon>Pseudomonadota</taxon>
        <taxon>Alphaproteobacteria</taxon>
        <taxon>Hyphomicrobiales</taxon>
        <taxon>Nitrobacteraceae</taxon>
        <taxon>Bradyrhizobium</taxon>
    </lineage>
</organism>